<feature type="compositionally biased region" description="Basic and acidic residues" evidence="1">
    <location>
        <begin position="530"/>
        <end position="539"/>
    </location>
</feature>
<feature type="compositionally biased region" description="Basic residues" evidence="1">
    <location>
        <begin position="540"/>
        <end position="551"/>
    </location>
</feature>
<reference evidence="2 3" key="1">
    <citation type="submission" date="2024-02" db="EMBL/GenBank/DDBJ databases">
        <authorList>
            <person name="Chen Y."/>
            <person name="Shah S."/>
            <person name="Dougan E. K."/>
            <person name="Thang M."/>
            <person name="Chan C."/>
        </authorList>
    </citation>
    <scope>NUCLEOTIDE SEQUENCE [LARGE SCALE GENOMIC DNA]</scope>
</reference>
<keyword evidence="3" id="KW-1185">Reference proteome</keyword>
<name>A0ABP0JXQ7_9DINO</name>
<evidence type="ECO:0000256" key="1">
    <source>
        <dbReference type="SAM" id="MobiDB-lite"/>
    </source>
</evidence>
<proteinExistence type="predicted"/>
<gene>
    <name evidence="2" type="ORF">SCF082_LOCUS14398</name>
</gene>
<evidence type="ECO:0008006" key="4">
    <source>
        <dbReference type="Google" id="ProtNLM"/>
    </source>
</evidence>
<evidence type="ECO:0000313" key="2">
    <source>
        <dbReference type="EMBL" id="CAK9019163.1"/>
    </source>
</evidence>
<feature type="region of interest" description="Disordered" evidence="1">
    <location>
        <begin position="525"/>
        <end position="586"/>
    </location>
</feature>
<comment type="caution">
    <text evidence="2">The sequence shown here is derived from an EMBL/GenBank/DDBJ whole genome shotgun (WGS) entry which is preliminary data.</text>
</comment>
<protein>
    <recommendedName>
        <fullName evidence="4">Telomere length regulation protein TEL2 homolog</fullName>
    </recommendedName>
</protein>
<sequence length="613" mass="66155">MDVDPAALEALAAVVLGDQDLNGCVPDAAWDCLGALLDFAAAPAQEASPDPNGDGQLERDGQPLTPERASRVLDALEKACSTWEWMIMCSSAVSYRQLTTLRGKCLLFRLLERCIHRSCANTAQLADEQARARELKKLGRVAKDVVWMAKGCFQWQSLAKTSDELAANAVTALSSCLLPLAVLLQGSGAALGRPMWDYLMDDMWAGLLHGRDTWLAMPETLNPVRALAATLDLTVLELVGLSDQQRLYNTERRAAVAPSWKAEFENEFGPDHGVQASNDPFLQVPEWKLDGGLSLLAFATLCVDQPADSSLAFGYADLTPGTKARVVSRLASSLLVKRSSQRVANRGVQLIQAMCVMVPKSSLEGDAAEISLVVSLSHYMAAHPVAQARKGAAHAMRQVVDLFTPAARAVVLSMAFQQVPFPAVRAILVDQWRRHLGIGGGSGDLVSAHVDFVHAAVVSITGDLQTLETNLDVAQALASFLRLVLAREKPPADQEARLREAHASLSSGAQELEAQLSNSLALLLPNQAPDSDHSHDPAKPRHHHHHHHHPHGATAASQQQSSNQPHDADDDDQPFRAAPLPDLEDPHTRAGILREAHVKAQMLAFALAAPDFL</sequence>
<feature type="region of interest" description="Disordered" evidence="1">
    <location>
        <begin position="45"/>
        <end position="64"/>
    </location>
</feature>
<dbReference type="Proteomes" id="UP001642464">
    <property type="component" value="Unassembled WGS sequence"/>
</dbReference>
<evidence type="ECO:0000313" key="3">
    <source>
        <dbReference type="Proteomes" id="UP001642464"/>
    </source>
</evidence>
<accession>A0ABP0JXQ7</accession>
<organism evidence="2 3">
    <name type="scientific">Durusdinium trenchii</name>
    <dbReference type="NCBI Taxonomy" id="1381693"/>
    <lineage>
        <taxon>Eukaryota</taxon>
        <taxon>Sar</taxon>
        <taxon>Alveolata</taxon>
        <taxon>Dinophyceae</taxon>
        <taxon>Suessiales</taxon>
        <taxon>Symbiodiniaceae</taxon>
        <taxon>Durusdinium</taxon>
    </lineage>
</organism>
<dbReference type="EMBL" id="CAXAMM010009024">
    <property type="protein sequence ID" value="CAK9019163.1"/>
    <property type="molecule type" value="Genomic_DNA"/>
</dbReference>
<feature type="compositionally biased region" description="Low complexity" evidence="1">
    <location>
        <begin position="553"/>
        <end position="562"/>
    </location>
</feature>